<dbReference type="OrthoDB" id="9808005at2"/>
<evidence type="ECO:0000313" key="9">
    <source>
        <dbReference type="EMBL" id="TXL61774.1"/>
    </source>
</evidence>
<dbReference type="NCBIfam" id="TIGR01097">
    <property type="entry name" value="PhnE"/>
    <property type="match status" value="1"/>
</dbReference>
<gene>
    <name evidence="9" type="primary">phnE</name>
    <name evidence="9" type="ORF">FHP05_12490</name>
</gene>
<dbReference type="InterPro" id="IPR005769">
    <property type="entry name" value="PhnE/PtxC"/>
</dbReference>
<evidence type="ECO:0000256" key="4">
    <source>
        <dbReference type="ARBA" id="ARBA00022692"/>
    </source>
</evidence>
<dbReference type="Pfam" id="PF00528">
    <property type="entry name" value="BPD_transp_1"/>
    <property type="match status" value="1"/>
</dbReference>
<evidence type="ECO:0000256" key="6">
    <source>
        <dbReference type="ARBA" id="ARBA00023136"/>
    </source>
</evidence>
<feature type="transmembrane region" description="Helical" evidence="7">
    <location>
        <begin position="254"/>
        <end position="272"/>
    </location>
</feature>
<protein>
    <submittedName>
        <fullName evidence="9">Phosphonate ABC transporter, permease protein PhnE</fullName>
    </submittedName>
</protein>
<dbReference type="PANTHER" id="PTHR30043">
    <property type="entry name" value="PHOSPHONATES TRANSPORT SYSTEM PERMEASE PROTEIN"/>
    <property type="match status" value="1"/>
</dbReference>
<keyword evidence="3" id="KW-1003">Cell membrane</keyword>
<dbReference type="InterPro" id="IPR000515">
    <property type="entry name" value="MetI-like"/>
</dbReference>
<evidence type="ECO:0000256" key="3">
    <source>
        <dbReference type="ARBA" id="ARBA00022475"/>
    </source>
</evidence>
<keyword evidence="10" id="KW-1185">Reference proteome</keyword>
<reference evidence="9 10" key="1">
    <citation type="submission" date="2019-06" db="EMBL/GenBank/DDBJ databases">
        <title>Cerasibacillus sp. nov., isolated from maize field.</title>
        <authorList>
            <person name="Lin S.-Y."/>
            <person name="Tsai C.-F."/>
            <person name="Young C.-C."/>
        </authorList>
    </citation>
    <scope>NUCLEOTIDE SEQUENCE [LARGE SCALE GENOMIC DNA]</scope>
    <source>
        <strain evidence="9 10">CC-CFT480</strain>
    </source>
</reference>
<keyword evidence="4 7" id="KW-0812">Transmembrane</keyword>
<evidence type="ECO:0000256" key="7">
    <source>
        <dbReference type="RuleBase" id="RU363032"/>
    </source>
</evidence>
<evidence type="ECO:0000256" key="1">
    <source>
        <dbReference type="ARBA" id="ARBA00004651"/>
    </source>
</evidence>
<accession>A0A5C8NIT7</accession>
<dbReference type="EMBL" id="VDUW01000010">
    <property type="protein sequence ID" value="TXL61774.1"/>
    <property type="molecule type" value="Genomic_DNA"/>
</dbReference>
<feature type="transmembrane region" description="Helical" evidence="7">
    <location>
        <begin position="32"/>
        <end position="50"/>
    </location>
</feature>
<dbReference type="PANTHER" id="PTHR30043:SF1">
    <property type="entry name" value="ABC TRANSPORT SYSTEM PERMEASE PROTEIN P69"/>
    <property type="match status" value="1"/>
</dbReference>
<dbReference type="AlphaFoldDB" id="A0A5C8NIT7"/>
<feature type="transmembrane region" description="Helical" evidence="7">
    <location>
        <begin position="93"/>
        <end position="113"/>
    </location>
</feature>
<comment type="subcellular location">
    <subcellularLocation>
        <location evidence="1 7">Cell membrane</location>
        <topology evidence="1 7">Multi-pass membrane protein</topology>
    </subcellularLocation>
</comment>
<name>A0A5C8NIT7_9BACI</name>
<dbReference type="Proteomes" id="UP000321574">
    <property type="component" value="Unassembled WGS sequence"/>
</dbReference>
<keyword evidence="2 7" id="KW-0813">Transport</keyword>
<dbReference type="Gene3D" id="1.10.3720.10">
    <property type="entry name" value="MetI-like"/>
    <property type="match status" value="1"/>
</dbReference>
<dbReference type="PROSITE" id="PS50928">
    <property type="entry name" value="ABC_TM1"/>
    <property type="match status" value="1"/>
</dbReference>
<dbReference type="GO" id="GO:0005886">
    <property type="term" value="C:plasma membrane"/>
    <property type="evidence" value="ECO:0007669"/>
    <property type="project" value="UniProtKB-SubCell"/>
</dbReference>
<evidence type="ECO:0000256" key="5">
    <source>
        <dbReference type="ARBA" id="ARBA00022989"/>
    </source>
</evidence>
<evidence type="ECO:0000313" key="10">
    <source>
        <dbReference type="Proteomes" id="UP000321574"/>
    </source>
</evidence>
<keyword evidence="6 7" id="KW-0472">Membrane</keyword>
<feature type="transmembrane region" description="Helical" evidence="7">
    <location>
        <begin position="134"/>
        <end position="153"/>
    </location>
</feature>
<comment type="similarity">
    <text evidence="7">Belongs to the binding-protein-dependent transport system permease family.</text>
</comment>
<dbReference type="InterPro" id="IPR035906">
    <property type="entry name" value="MetI-like_sf"/>
</dbReference>
<keyword evidence="5 7" id="KW-1133">Transmembrane helix</keyword>
<evidence type="ECO:0000259" key="8">
    <source>
        <dbReference type="PROSITE" id="PS50928"/>
    </source>
</evidence>
<evidence type="ECO:0000256" key="2">
    <source>
        <dbReference type="ARBA" id="ARBA00022448"/>
    </source>
</evidence>
<dbReference type="GO" id="GO:0015416">
    <property type="term" value="F:ABC-type phosphonate transporter activity"/>
    <property type="evidence" value="ECO:0007669"/>
    <property type="project" value="InterPro"/>
</dbReference>
<comment type="caution">
    <text evidence="9">The sequence shown here is derived from an EMBL/GenBank/DDBJ whole genome shotgun (WGS) entry which is preliminary data.</text>
</comment>
<feature type="domain" description="ABC transmembrane type-1" evidence="8">
    <location>
        <begin position="89"/>
        <end position="272"/>
    </location>
</feature>
<dbReference type="CDD" id="cd06261">
    <property type="entry name" value="TM_PBP2"/>
    <property type="match status" value="1"/>
</dbReference>
<feature type="transmembrane region" description="Helical" evidence="7">
    <location>
        <begin position="199"/>
        <end position="218"/>
    </location>
</feature>
<feature type="transmembrane region" description="Helical" evidence="7">
    <location>
        <begin position="224"/>
        <end position="242"/>
    </location>
</feature>
<sequence>MICVGRLRKLNNHDHRSAQVKTPSIYPTKTKAQITIIFFIVIGFYLYSMVKTQQEMVGGFNNAISNMWNVMLKFFPPNLEVIGAVWPPMATTIQMAIIATTIATILTIPLALLSAQNITTSKPLYYTTRTILNILRTIPDLVLAVIFVGLFGIGVLPGILALIVFSLGILAKLISETIEAVDMNPLEAMRASGANSIQMIAYGLVPQVLPQFTSFVLYVLELNIRASVVLGLVGAGGIGLILDQQLGFYNYPNAMTIILVIFVVVLTIEYISNKIREALI</sequence>
<proteinExistence type="inferred from homology"/>
<dbReference type="SUPFAM" id="SSF161098">
    <property type="entry name" value="MetI-like"/>
    <property type="match status" value="1"/>
</dbReference>
<organism evidence="9 10">
    <name type="scientific">Cerasibacillus terrae</name>
    <dbReference type="NCBI Taxonomy" id="2498845"/>
    <lineage>
        <taxon>Bacteria</taxon>
        <taxon>Bacillati</taxon>
        <taxon>Bacillota</taxon>
        <taxon>Bacilli</taxon>
        <taxon>Bacillales</taxon>
        <taxon>Bacillaceae</taxon>
        <taxon>Cerasibacillus</taxon>
    </lineage>
</organism>